<comment type="similarity">
    <text evidence="1 8">Belongs to the cytidylate kinase family. Type 1 subfamily.</text>
</comment>
<keyword evidence="4 8" id="KW-0418">Kinase</keyword>
<dbReference type="Pfam" id="PF02224">
    <property type="entry name" value="Cytidylate_kin"/>
    <property type="match status" value="1"/>
</dbReference>
<dbReference type="InterPro" id="IPR003136">
    <property type="entry name" value="Cytidylate_kin"/>
</dbReference>
<dbReference type="STRING" id="1936003.STSP2_00552"/>
<sequence>MDKLIVTIDGPAGSGKSTIAKLLAEKLDARFLDTGAMYRAVTFAAMRKNVDLHDEQAILSMIAATEFDFERTDGPMTVRIDGEDVNSDIRTSHVTSHVKYIANSPAVRSELVRMQREYAQKAQRIVTEGRDQGTVVFPDADYKFFLTADARERARRRLKDLEAAGETVDLDKLQQQIETRDAEDENRKVGALKCAYDAMKIDSTKLDIEGVVAAILDHIR</sequence>
<dbReference type="PANTHER" id="PTHR21299">
    <property type="entry name" value="CYTIDYLATE KINASE/PANTOATE-BETA-ALANINE LIGASE"/>
    <property type="match status" value="1"/>
</dbReference>
<dbReference type="GO" id="GO:0036430">
    <property type="term" value="F:CMP kinase activity"/>
    <property type="evidence" value="ECO:0007669"/>
    <property type="project" value="RHEA"/>
</dbReference>
<dbReference type="GO" id="GO:0005524">
    <property type="term" value="F:ATP binding"/>
    <property type="evidence" value="ECO:0007669"/>
    <property type="project" value="UniProtKB-UniRule"/>
</dbReference>
<comment type="subcellular location">
    <subcellularLocation>
        <location evidence="8">Cytoplasm</location>
    </subcellularLocation>
</comment>
<dbReference type="PANTHER" id="PTHR21299:SF2">
    <property type="entry name" value="CYTIDYLATE KINASE"/>
    <property type="match status" value="1"/>
</dbReference>
<dbReference type="GO" id="GO:0015949">
    <property type="term" value="P:nucleobase-containing small molecule interconversion"/>
    <property type="evidence" value="ECO:0007669"/>
    <property type="project" value="TreeGrafter"/>
</dbReference>
<evidence type="ECO:0000259" key="9">
    <source>
        <dbReference type="Pfam" id="PF02224"/>
    </source>
</evidence>
<evidence type="ECO:0000313" key="10">
    <source>
        <dbReference type="EMBL" id="AQT67408.1"/>
    </source>
</evidence>
<organism evidence="10 11">
    <name type="scientific">Anaerohalosphaera lusitana</name>
    <dbReference type="NCBI Taxonomy" id="1936003"/>
    <lineage>
        <taxon>Bacteria</taxon>
        <taxon>Pseudomonadati</taxon>
        <taxon>Planctomycetota</taxon>
        <taxon>Phycisphaerae</taxon>
        <taxon>Sedimentisphaerales</taxon>
        <taxon>Anaerohalosphaeraceae</taxon>
        <taxon>Anaerohalosphaera</taxon>
    </lineage>
</organism>
<dbReference type="HAMAP" id="MF_00238">
    <property type="entry name" value="Cytidyl_kinase_type1"/>
    <property type="match status" value="1"/>
</dbReference>
<dbReference type="NCBIfam" id="TIGR00017">
    <property type="entry name" value="cmk"/>
    <property type="match status" value="1"/>
</dbReference>
<feature type="binding site" evidence="8">
    <location>
        <begin position="10"/>
        <end position="18"/>
    </location>
    <ligand>
        <name>ATP</name>
        <dbReference type="ChEBI" id="CHEBI:30616"/>
    </ligand>
</feature>
<accession>A0A1U9NI34</accession>
<dbReference type="GO" id="GO:0006220">
    <property type="term" value="P:pyrimidine nucleotide metabolic process"/>
    <property type="evidence" value="ECO:0007669"/>
    <property type="project" value="UniProtKB-UniRule"/>
</dbReference>
<comment type="catalytic activity">
    <reaction evidence="7 8">
        <text>CMP + ATP = CDP + ADP</text>
        <dbReference type="Rhea" id="RHEA:11600"/>
        <dbReference type="ChEBI" id="CHEBI:30616"/>
        <dbReference type="ChEBI" id="CHEBI:58069"/>
        <dbReference type="ChEBI" id="CHEBI:60377"/>
        <dbReference type="ChEBI" id="CHEBI:456216"/>
        <dbReference type="EC" id="2.7.4.25"/>
    </reaction>
</comment>
<keyword evidence="3 8" id="KW-0547">Nucleotide-binding</keyword>
<dbReference type="CDD" id="cd02020">
    <property type="entry name" value="CMPK"/>
    <property type="match status" value="1"/>
</dbReference>
<dbReference type="Gene3D" id="3.40.50.300">
    <property type="entry name" value="P-loop containing nucleotide triphosphate hydrolases"/>
    <property type="match status" value="1"/>
</dbReference>
<evidence type="ECO:0000256" key="6">
    <source>
        <dbReference type="ARBA" id="ARBA00047615"/>
    </source>
</evidence>
<reference evidence="11" key="1">
    <citation type="submission" date="2017-02" db="EMBL/GenBank/DDBJ databases">
        <title>Comparative genomics and description of representatives of a novel lineage of planctomycetes thriving in anoxic sediments.</title>
        <authorList>
            <person name="Spring S."/>
            <person name="Bunk B."/>
            <person name="Sproer C."/>
        </authorList>
    </citation>
    <scope>NUCLEOTIDE SEQUENCE [LARGE SCALE GENOMIC DNA]</scope>
    <source>
        <strain evidence="11">ST-NAGAB-D1</strain>
    </source>
</reference>
<dbReference type="EC" id="2.7.4.25" evidence="8"/>
<protein>
    <recommendedName>
        <fullName evidence="8">Cytidylate kinase</fullName>
        <shortName evidence="8">CK</shortName>
        <ecNumber evidence="8">2.7.4.25</ecNumber>
    </recommendedName>
    <alternativeName>
        <fullName evidence="8">Cytidine monophosphate kinase</fullName>
        <shortName evidence="8">CMP kinase</shortName>
    </alternativeName>
</protein>
<dbReference type="EMBL" id="CP019791">
    <property type="protein sequence ID" value="AQT67408.1"/>
    <property type="molecule type" value="Genomic_DNA"/>
</dbReference>
<keyword evidence="5 8" id="KW-0067">ATP-binding</keyword>
<dbReference type="InterPro" id="IPR027417">
    <property type="entry name" value="P-loop_NTPase"/>
</dbReference>
<evidence type="ECO:0000256" key="3">
    <source>
        <dbReference type="ARBA" id="ARBA00022741"/>
    </source>
</evidence>
<dbReference type="GO" id="GO:0036431">
    <property type="term" value="F:dCMP kinase activity"/>
    <property type="evidence" value="ECO:0007669"/>
    <property type="project" value="InterPro"/>
</dbReference>
<evidence type="ECO:0000256" key="7">
    <source>
        <dbReference type="ARBA" id="ARBA00048478"/>
    </source>
</evidence>
<dbReference type="RefSeq" id="WP_205847970.1">
    <property type="nucleotide sequence ID" value="NZ_CP019791.1"/>
</dbReference>
<dbReference type="SUPFAM" id="SSF52540">
    <property type="entry name" value="P-loop containing nucleoside triphosphate hydrolases"/>
    <property type="match status" value="1"/>
</dbReference>
<evidence type="ECO:0000256" key="2">
    <source>
        <dbReference type="ARBA" id="ARBA00022679"/>
    </source>
</evidence>
<proteinExistence type="inferred from homology"/>
<name>A0A1U9NI34_9BACT</name>
<dbReference type="InterPro" id="IPR011994">
    <property type="entry name" value="Cytidylate_kinase_dom"/>
</dbReference>
<evidence type="ECO:0000313" key="11">
    <source>
        <dbReference type="Proteomes" id="UP000189674"/>
    </source>
</evidence>
<evidence type="ECO:0000256" key="8">
    <source>
        <dbReference type="HAMAP-Rule" id="MF_00238"/>
    </source>
</evidence>
<evidence type="ECO:0000256" key="4">
    <source>
        <dbReference type="ARBA" id="ARBA00022777"/>
    </source>
</evidence>
<dbReference type="Proteomes" id="UP000189674">
    <property type="component" value="Chromosome"/>
</dbReference>
<evidence type="ECO:0000256" key="1">
    <source>
        <dbReference type="ARBA" id="ARBA00009427"/>
    </source>
</evidence>
<keyword evidence="2 8" id="KW-0808">Transferase</keyword>
<dbReference type="KEGG" id="alus:STSP2_00552"/>
<feature type="domain" description="Cytidylate kinase" evidence="9">
    <location>
        <begin position="6"/>
        <end position="219"/>
    </location>
</feature>
<gene>
    <name evidence="8 10" type="primary">cmk</name>
    <name evidence="10" type="ORF">STSP2_00552</name>
</gene>
<evidence type="ECO:0000256" key="5">
    <source>
        <dbReference type="ARBA" id="ARBA00022840"/>
    </source>
</evidence>
<comment type="catalytic activity">
    <reaction evidence="6 8">
        <text>dCMP + ATP = dCDP + ADP</text>
        <dbReference type="Rhea" id="RHEA:25094"/>
        <dbReference type="ChEBI" id="CHEBI:30616"/>
        <dbReference type="ChEBI" id="CHEBI:57566"/>
        <dbReference type="ChEBI" id="CHEBI:58593"/>
        <dbReference type="ChEBI" id="CHEBI:456216"/>
        <dbReference type="EC" id="2.7.4.25"/>
    </reaction>
</comment>
<keyword evidence="8" id="KW-0963">Cytoplasm</keyword>
<keyword evidence="11" id="KW-1185">Reference proteome</keyword>
<dbReference type="AlphaFoldDB" id="A0A1U9NI34"/>
<dbReference type="GO" id="GO:0005829">
    <property type="term" value="C:cytosol"/>
    <property type="evidence" value="ECO:0007669"/>
    <property type="project" value="TreeGrafter"/>
</dbReference>